<evidence type="ECO:0000259" key="2">
    <source>
        <dbReference type="Pfam" id="PF01757"/>
    </source>
</evidence>
<feature type="transmembrane region" description="Helical" evidence="1">
    <location>
        <begin position="188"/>
        <end position="205"/>
    </location>
</feature>
<feature type="transmembrane region" description="Helical" evidence="1">
    <location>
        <begin position="292"/>
        <end position="310"/>
    </location>
</feature>
<evidence type="ECO:0000313" key="4">
    <source>
        <dbReference type="Proteomes" id="UP000537775"/>
    </source>
</evidence>
<dbReference type="EMBL" id="JACHML010000001">
    <property type="protein sequence ID" value="MBB6391067.1"/>
    <property type="molecule type" value="Genomic_DNA"/>
</dbReference>
<dbReference type="InterPro" id="IPR050879">
    <property type="entry name" value="Acyltransferase_3"/>
</dbReference>
<dbReference type="Proteomes" id="UP000537775">
    <property type="component" value="Unassembled WGS sequence"/>
</dbReference>
<dbReference type="PANTHER" id="PTHR23028:SF53">
    <property type="entry name" value="ACYL_TRANSF_3 DOMAIN-CONTAINING PROTEIN"/>
    <property type="match status" value="1"/>
</dbReference>
<comment type="caution">
    <text evidence="3">The sequence shown here is derived from an EMBL/GenBank/DDBJ whole genome shotgun (WGS) entry which is preliminary data.</text>
</comment>
<keyword evidence="1" id="KW-0812">Transmembrane</keyword>
<dbReference type="GO" id="GO:0016747">
    <property type="term" value="F:acyltransferase activity, transferring groups other than amino-acyl groups"/>
    <property type="evidence" value="ECO:0007669"/>
    <property type="project" value="InterPro"/>
</dbReference>
<organism evidence="3 4">
    <name type="scientific">Microbacterium thalassium</name>
    <dbReference type="NCBI Taxonomy" id="362649"/>
    <lineage>
        <taxon>Bacteria</taxon>
        <taxon>Bacillati</taxon>
        <taxon>Actinomycetota</taxon>
        <taxon>Actinomycetes</taxon>
        <taxon>Micrococcales</taxon>
        <taxon>Microbacteriaceae</taxon>
        <taxon>Microbacterium</taxon>
    </lineage>
</organism>
<keyword evidence="4" id="KW-1185">Reference proteome</keyword>
<feature type="transmembrane region" description="Helical" evidence="1">
    <location>
        <begin position="75"/>
        <end position="95"/>
    </location>
</feature>
<keyword evidence="1" id="KW-1133">Transmembrane helix</keyword>
<feature type="transmembrane region" description="Helical" evidence="1">
    <location>
        <begin position="225"/>
        <end position="243"/>
    </location>
</feature>
<feature type="transmembrane region" description="Helical" evidence="1">
    <location>
        <begin position="316"/>
        <end position="333"/>
    </location>
</feature>
<dbReference type="InterPro" id="IPR002656">
    <property type="entry name" value="Acyl_transf_3_dom"/>
</dbReference>
<evidence type="ECO:0000313" key="3">
    <source>
        <dbReference type="EMBL" id="MBB6391067.1"/>
    </source>
</evidence>
<name>A0A7X0KUE2_9MICO</name>
<proteinExistence type="predicted"/>
<keyword evidence="1" id="KW-0472">Membrane</keyword>
<dbReference type="GO" id="GO:0009103">
    <property type="term" value="P:lipopolysaccharide biosynthetic process"/>
    <property type="evidence" value="ECO:0007669"/>
    <property type="project" value="TreeGrafter"/>
</dbReference>
<evidence type="ECO:0000256" key="1">
    <source>
        <dbReference type="SAM" id="Phobius"/>
    </source>
</evidence>
<dbReference type="RefSeq" id="WP_184750245.1">
    <property type="nucleotide sequence ID" value="NZ_BAAAJR010000010.1"/>
</dbReference>
<feature type="transmembrane region" description="Helical" evidence="1">
    <location>
        <begin position="33"/>
        <end position="55"/>
    </location>
</feature>
<feature type="transmembrane region" description="Helical" evidence="1">
    <location>
        <begin position="249"/>
        <end position="271"/>
    </location>
</feature>
<sequence length="359" mass="39799">MSDARRVRGLDLLRGLAILLVMLRHAWPEIFGGAGIVGVVIFFALSGYLITGLLLNDLGRFGRVRYGRFYLHRAFRLLPALVVVVLAFVVIEGILDVRGQRDLVPHTALLALTYTMNIPGIGDGSWVLDHLWTLATEEQFYLLWPLLLAFSFRMGRRVAHLATAGLAGAILIALAASLVWAAPDYALVYTYPTSWAIAMIIGSAARMARARLSATPLLKPGSTSLRFLAALALLAIMALSFMPEAKHQWLSYALLGPAVALSTVVMILFLLHWEELPSKLLLPFQWLGSVSYAAYLWNLPMVAWVAFLHLGAWDGFASIIATLVMATASWFFVESPVQRLRARMDKRTEERQQLVLTRA</sequence>
<dbReference type="GO" id="GO:0016020">
    <property type="term" value="C:membrane"/>
    <property type="evidence" value="ECO:0007669"/>
    <property type="project" value="TreeGrafter"/>
</dbReference>
<dbReference type="Pfam" id="PF01757">
    <property type="entry name" value="Acyl_transf_3"/>
    <property type="match status" value="1"/>
</dbReference>
<reference evidence="3 4" key="1">
    <citation type="submission" date="2020-08" db="EMBL/GenBank/DDBJ databases">
        <title>Sequencing the genomes of 1000 actinobacteria strains.</title>
        <authorList>
            <person name="Klenk H.-P."/>
        </authorList>
    </citation>
    <scope>NUCLEOTIDE SEQUENCE [LARGE SCALE GENOMIC DNA]</scope>
    <source>
        <strain evidence="3 4">DSM 12511</strain>
    </source>
</reference>
<feature type="domain" description="Acyltransferase 3" evidence="2">
    <location>
        <begin position="8"/>
        <end position="331"/>
    </location>
</feature>
<accession>A0A7X0KUE2</accession>
<feature type="transmembrane region" description="Helical" evidence="1">
    <location>
        <begin position="162"/>
        <end position="182"/>
    </location>
</feature>
<dbReference type="AlphaFoldDB" id="A0A7X0KUE2"/>
<protein>
    <submittedName>
        <fullName evidence="3">Peptidoglycan/LPS O-acetylase OafA/YrhL</fullName>
    </submittedName>
</protein>
<dbReference type="PANTHER" id="PTHR23028">
    <property type="entry name" value="ACETYLTRANSFERASE"/>
    <property type="match status" value="1"/>
</dbReference>
<gene>
    <name evidence="3" type="ORF">HD594_001380</name>
</gene>